<dbReference type="SMART" id="SM00344">
    <property type="entry name" value="HTH_ASNC"/>
    <property type="match status" value="1"/>
</dbReference>
<keyword evidence="1" id="KW-0805">Transcription regulation</keyword>
<comment type="caution">
    <text evidence="5">The sequence shown here is derived from an EMBL/GenBank/DDBJ whole genome shotgun (WGS) entry which is preliminary data.</text>
</comment>
<dbReference type="InterPro" id="IPR036390">
    <property type="entry name" value="WH_DNA-bd_sf"/>
</dbReference>
<dbReference type="InterPro" id="IPR011008">
    <property type="entry name" value="Dimeric_a/b-barrel"/>
</dbReference>
<evidence type="ECO:0000256" key="2">
    <source>
        <dbReference type="ARBA" id="ARBA00023125"/>
    </source>
</evidence>
<organism evidence="5 6">
    <name type="scientific">Arthrobacter silviterrae</name>
    <dbReference type="NCBI Taxonomy" id="2026658"/>
    <lineage>
        <taxon>Bacteria</taxon>
        <taxon>Bacillati</taxon>
        <taxon>Actinomycetota</taxon>
        <taxon>Actinomycetes</taxon>
        <taxon>Micrococcales</taxon>
        <taxon>Micrococcaceae</taxon>
        <taxon>Arthrobacter</taxon>
    </lineage>
</organism>
<gene>
    <name evidence="5" type="ORF">G6N77_08795</name>
</gene>
<feature type="domain" description="HTH asnC-type" evidence="4">
    <location>
        <begin position="12"/>
        <end position="48"/>
    </location>
</feature>
<name>A0ABX0DGW2_9MICC</name>
<dbReference type="InterPro" id="IPR000485">
    <property type="entry name" value="AsnC-type_HTH_dom"/>
</dbReference>
<evidence type="ECO:0000256" key="3">
    <source>
        <dbReference type="ARBA" id="ARBA00023163"/>
    </source>
</evidence>
<keyword evidence="6" id="KW-1185">Reference proteome</keyword>
<dbReference type="SUPFAM" id="SSF46785">
    <property type="entry name" value="Winged helix' DNA-binding domain"/>
    <property type="match status" value="1"/>
</dbReference>
<dbReference type="Gene3D" id="1.10.10.10">
    <property type="entry name" value="Winged helix-like DNA-binding domain superfamily/Winged helix DNA-binding domain"/>
    <property type="match status" value="2"/>
</dbReference>
<evidence type="ECO:0000313" key="5">
    <source>
        <dbReference type="EMBL" id="NGN83553.1"/>
    </source>
</evidence>
<dbReference type="InterPro" id="IPR036388">
    <property type="entry name" value="WH-like_DNA-bd_sf"/>
</dbReference>
<dbReference type="RefSeq" id="WP_165181656.1">
    <property type="nucleotide sequence ID" value="NZ_JAAKZI010000012.1"/>
</dbReference>
<dbReference type="Pfam" id="PF13412">
    <property type="entry name" value="HTH_24"/>
    <property type="match status" value="1"/>
</dbReference>
<keyword evidence="2" id="KW-0238">DNA-binding</keyword>
<proteinExistence type="predicted"/>
<accession>A0ABX0DGW2</accession>
<evidence type="ECO:0000259" key="4">
    <source>
        <dbReference type="Pfam" id="PF13404"/>
    </source>
</evidence>
<evidence type="ECO:0000313" key="6">
    <source>
        <dbReference type="Proteomes" id="UP000479226"/>
    </source>
</evidence>
<dbReference type="Pfam" id="PF13404">
    <property type="entry name" value="HTH_AsnC-type"/>
    <property type="match status" value="1"/>
</dbReference>
<dbReference type="Gene3D" id="3.30.70.920">
    <property type="match status" value="1"/>
</dbReference>
<keyword evidence="3" id="KW-0804">Transcription</keyword>
<dbReference type="SUPFAM" id="SSF54909">
    <property type="entry name" value="Dimeric alpha+beta barrel"/>
    <property type="match status" value="2"/>
</dbReference>
<sequence>MTNFHAPLSEEDLALIHALQIAPRAGWVDVGTVLGVHPTSAAARWDRLTETGAVWVTAHRMGDPKAVTLSFIGVDCTMEGQAGAVEALCAVPEIITLEQTASSRALWLTVITESMAQLSGDVVPALRAIDGVLGYEVSLCTRQHFNGSSWRLNVLSRAQQQQMQVLSRAAWAPRGTSVHLPQSHLDLLPFLTRDGRASAAAMARELGRAPATVQRQLNKVVASGIVSFRCEMAQSLSGYPITCQWFAKVPAGQHETAASTLRQLRNVRFIASTTGQSNFTIIMWLHSVADIMDVELTLTQNIPGIELQESVVMLACAKRVGWTLRPDGTALEAVTP</sequence>
<dbReference type="PANTHER" id="PTHR30154">
    <property type="entry name" value="LEUCINE-RESPONSIVE REGULATORY PROTEIN"/>
    <property type="match status" value="1"/>
</dbReference>
<dbReference type="InterPro" id="IPR019888">
    <property type="entry name" value="Tscrpt_reg_AsnC-like"/>
</dbReference>
<protein>
    <submittedName>
        <fullName evidence="5">AsnC family transcriptional regulator</fullName>
    </submittedName>
</protein>
<dbReference type="EMBL" id="JAAKZI010000012">
    <property type="protein sequence ID" value="NGN83553.1"/>
    <property type="molecule type" value="Genomic_DNA"/>
</dbReference>
<dbReference type="PANTHER" id="PTHR30154:SF34">
    <property type="entry name" value="TRANSCRIPTIONAL REGULATOR AZLB"/>
    <property type="match status" value="1"/>
</dbReference>
<dbReference type="Proteomes" id="UP000479226">
    <property type="component" value="Unassembled WGS sequence"/>
</dbReference>
<reference evidence="5 6" key="1">
    <citation type="submission" date="2020-02" db="EMBL/GenBank/DDBJ databases">
        <title>Genome sequence of the type strain DSM 27180 of Arthrobacter silviterrae.</title>
        <authorList>
            <person name="Gao J."/>
            <person name="Sun J."/>
        </authorList>
    </citation>
    <scope>NUCLEOTIDE SEQUENCE [LARGE SCALE GENOMIC DNA]</scope>
    <source>
        <strain evidence="5 6">DSM 27180</strain>
    </source>
</reference>
<evidence type="ECO:0000256" key="1">
    <source>
        <dbReference type="ARBA" id="ARBA00023015"/>
    </source>
</evidence>